<evidence type="ECO:0000313" key="3">
    <source>
        <dbReference type="Proteomes" id="UP001314170"/>
    </source>
</evidence>
<feature type="region of interest" description="Disordered" evidence="1">
    <location>
        <begin position="47"/>
        <end position="69"/>
    </location>
</feature>
<accession>A0AAV1R7Q6</accession>
<proteinExistence type="predicted"/>
<feature type="compositionally biased region" description="Pro residues" evidence="1">
    <location>
        <begin position="1"/>
        <end position="10"/>
    </location>
</feature>
<sequence length="108" mass="12320">MQSLTCPPPCLERETLPSQQNHPTQVCALESLIRQITEMFQAFQAREKSSINQPGPIQRHANGDRTNGNLAPKLVKLDFPCDNRVENPTLWISRVKQFFDFQSIAPEE</sequence>
<comment type="caution">
    <text evidence="2">The sequence shown here is derived from an EMBL/GenBank/DDBJ whole genome shotgun (WGS) entry which is preliminary data.</text>
</comment>
<dbReference type="AlphaFoldDB" id="A0AAV1R7Q6"/>
<evidence type="ECO:0000313" key="2">
    <source>
        <dbReference type="EMBL" id="CAK7329404.1"/>
    </source>
</evidence>
<protein>
    <recommendedName>
        <fullName evidence="4">Gag-pol polyprotein</fullName>
    </recommendedName>
</protein>
<name>A0AAV1R7Q6_9ROSI</name>
<dbReference type="EMBL" id="CAWUPB010000913">
    <property type="protein sequence ID" value="CAK7329404.1"/>
    <property type="molecule type" value="Genomic_DNA"/>
</dbReference>
<gene>
    <name evidence="2" type="ORF">DCAF_LOCUS7159</name>
</gene>
<evidence type="ECO:0008006" key="4">
    <source>
        <dbReference type="Google" id="ProtNLM"/>
    </source>
</evidence>
<dbReference type="Proteomes" id="UP001314170">
    <property type="component" value="Unassembled WGS sequence"/>
</dbReference>
<keyword evidence="3" id="KW-1185">Reference proteome</keyword>
<evidence type="ECO:0000256" key="1">
    <source>
        <dbReference type="SAM" id="MobiDB-lite"/>
    </source>
</evidence>
<reference evidence="2 3" key="1">
    <citation type="submission" date="2024-01" db="EMBL/GenBank/DDBJ databases">
        <authorList>
            <person name="Waweru B."/>
        </authorList>
    </citation>
    <scope>NUCLEOTIDE SEQUENCE [LARGE SCALE GENOMIC DNA]</scope>
</reference>
<organism evidence="2 3">
    <name type="scientific">Dovyalis caffra</name>
    <dbReference type="NCBI Taxonomy" id="77055"/>
    <lineage>
        <taxon>Eukaryota</taxon>
        <taxon>Viridiplantae</taxon>
        <taxon>Streptophyta</taxon>
        <taxon>Embryophyta</taxon>
        <taxon>Tracheophyta</taxon>
        <taxon>Spermatophyta</taxon>
        <taxon>Magnoliopsida</taxon>
        <taxon>eudicotyledons</taxon>
        <taxon>Gunneridae</taxon>
        <taxon>Pentapetalae</taxon>
        <taxon>rosids</taxon>
        <taxon>fabids</taxon>
        <taxon>Malpighiales</taxon>
        <taxon>Salicaceae</taxon>
        <taxon>Flacourtieae</taxon>
        <taxon>Dovyalis</taxon>
    </lineage>
</organism>
<feature type="region of interest" description="Disordered" evidence="1">
    <location>
        <begin position="1"/>
        <end position="20"/>
    </location>
</feature>